<dbReference type="InterPro" id="IPR015813">
    <property type="entry name" value="Pyrv/PenolPyrv_kinase-like_dom"/>
</dbReference>
<dbReference type="PANTHER" id="PTHR32308">
    <property type="entry name" value="LYASE BETA SUBUNIT, PUTATIVE (AFU_ORTHOLOGUE AFUA_4G13030)-RELATED"/>
    <property type="match status" value="1"/>
</dbReference>
<evidence type="ECO:0000313" key="7">
    <source>
        <dbReference type="EMBL" id="MCI0755192.1"/>
    </source>
</evidence>
<reference evidence="7 8" key="1">
    <citation type="submission" date="2022-03" db="EMBL/GenBank/DDBJ databases">
        <title>Complete genome analysis of Roseomonas KG 17.1 : a prolific producer of plant growth promoters.</title>
        <authorList>
            <person name="Saadouli I."/>
            <person name="Najjari A."/>
            <person name="Mosbah A."/>
            <person name="Ouzari H.I."/>
        </authorList>
    </citation>
    <scope>NUCLEOTIDE SEQUENCE [LARGE SCALE GENOMIC DNA]</scope>
    <source>
        <strain evidence="7 8">KG17-1</strain>
    </source>
</reference>
<protein>
    <submittedName>
        <fullName evidence="7">CoA ester lyase</fullName>
    </submittedName>
</protein>
<dbReference type="EMBL" id="JALBUU010000028">
    <property type="protein sequence ID" value="MCI0755192.1"/>
    <property type="molecule type" value="Genomic_DNA"/>
</dbReference>
<dbReference type="RefSeq" id="WP_120008714.1">
    <property type="nucleotide sequence ID" value="NZ_JALBUU010000028.1"/>
</dbReference>
<gene>
    <name evidence="7" type="ORF">MON41_15845</name>
</gene>
<evidence type="ECO:0000256" key="2">
    <source>
        <dbReference type="ARBA" id="ARBA00005568"/>
    </source>
</evidence>
<feature type="region of interest" description="Disordered" evidence="5">
    <location>
        <begin position="283"/>
        <end position="305"/>
    </location>
</feature>
<organism evidence="7 8">
    <name type="scientific">Teichococcus vastitatis</name>
    <dbReference type="NCBI Taxonomy" id="2307076"/>
    <lineage>
        <taxon>Bacteria</taxon>
        <taxon>Pseudomonadati</taxon>
        <taxon>Pseudomonadota</taxon>
        <taxon>Alphaproteobacteria</taxon>
        <taxon>Acetobacterales</taxon>
        <taxon>Roseomonadaceae</taxon>
        <taxon>Roseomonas</taxon>
    </lineage>
</organism>
<dbReference type="Proteomes" id="UP001201985">
    <property type="component" value="Unassembled WGS sequence"/>
</dbReference>
<dbReference type="PIRSF" id="PIRSF015582">
    <property type="entry name" value="Cit_lyase_B"/>
    <property type="match status" value="1"/>
</dbReference>
<feature type="domain" description="HpcH/HpaI aldolase/citrate lyase" evidence="6">
    <location>
        <begin position="8"/>
        <end position="226"/>
    </location>
</feature>
<dbReference type="Pfam" id="PF03328">
    <property type="entry name" value="HpcH_HpaI"/>
    <property type="match status" value="1"/>
</dbReference>
<name>A0ABS9W7H9_9PROT</name>
<comment type="cofactor">
    <cofactor evidence="1">
        <name>Mg(2+)</name>
        <dbReference type="ChEBI" id="CHEBI:18420"/>
    </cofactor>
</comment>
<comment type="similarity">
    <text evidence="2">Belongs to the HpcH/HpaI aldolase family.</text>
</comment>
<evidence type="ECO:0000313" key="8">
    <source>
        <dbReference type="Proteomes" id="UP001201985"/>
    </source>
</evidence>
<accession>A0ABS9W7H9</accession>
<dbReference type="GO" id="GO:0016829">
    <property type="term" value="F:lyase activity"/>
    <property type="evidence" value="ECO:0007669"/>
    <property type="project" value="UniProtKB-KW"/>
</dbReference>
<keyword evidence="7" id="KW-0456">Lyase</keyword>
<dbReference type="SUPFAM" id="SSF51621">
    <property type="entry name" value="Phosphoenolpyruvate/pyruvate domain"/>
    <property type="match status" value="1"/>
</dbReference>
<evidence type="ECO:0000256" key="4">
    <source>
        <dbReference type="ARBA" id="ARBA00022842"/>
    </source>
</evidence>
<evidence type="ECO:0000256" key="5">
    <source>
        <dbReference type="SAM" id="MobiDB-lite"/>
    </source>
</evidence>
<keyword evidence="3" id="KW-0479">Metal-binding</keyword>
<dbReference type="Gene3D" id="3.20.20.60">
    <property type="entry name" value="Phosphoenolpyruvate-binding domains"/>
    <property type="match status" value="1"/>
</dbReference>
<dbReference type="InterPro" id="IPR011206">
    <property type="entry name" value="Citrate_lyase_beta/mcl1/mcl2"/>
</dbReference>
<comment type="caution">
    <text evidence="7">The sequence shown here is derived from an EMBL/GenBank/DDBJ whole genome shotgun (WGS) entry which is preliminary data.</text>
</comment>
<sequence>MSSWPRWRSLLFVPAHAERFLARAHERGADGIILDLEDAVPPPEKPAARDALGGTIARVGRGGAAVLVRVNAGLRDLARDLEAAVQSGVAALVLPKVESAGWLRAVADAVEELEAERGLPAGAIRLVAQIESPAALPRLSAIAAAHPRLLAMTIGPEDFSAALGAVPGPEALLGPNLAVLCAARAAGLLPLGFVGSIGEFTDLDAFRATVAQARRLGFRGAMAVHPAQVAVLNEGFAPTEAELDWARRVVEGDAAARAARQGAFRLDGKMVDAPVVRRAEEILALAGPSRQQDDPAGSSTGSEPT</sequence>
<evidence type="ECO:0000259" key="6">
    <source>
        <dbReference type="Pfam" id="PF03328"/>
    </source>
</evidence>
<evidence type="ECO:0000256" key="1">
    <source>
        <dbReference type="ARBA" id="ARBA00001946"/>
    </source>
</evidence>
<dbReference type="InterPro" id="IPR005000">
    <property type="entry name" value="Aldolase/citrate-lyase_domain"/>
</dbReference>
<proteinExistence type="inferred from homology"/>
<evidence type="ECO:0000256" key="3">
    <source>
        <dbReference type="ARBA" id="ARBA00022723"/>
    </source>
</evidence>
<dbReference type="PANTHER" id="PTHR32308:SF0">
    <property type="entry name" value="HPCH_HPAI ALDOLASE_CITRATE LYASE DOMAIN-CONTAINING PROTEIN"/>
    <property type="match status" value="1"/>
</dbReference>
<keyword evidence="4" id="KW-0460">Magnesium</keyword>
<keyword evidence="8" id="KW-1185">Reference proteome</keyword>
<dbReference type="InterPro" id="IPR040442">
    <property type="entry name" value="Pyrv_kinase-like_dom_sf"/>
</dbReference>